<keyword evidence="1" id="KW-0732">Signal</keyword>
<organism evidence="2 3">
    <name type="scientific">Paenibacillus apis</name>
    <dbReference type="NCBI Taxonomy" id="1792174"/>
    <lineage>
        <taxon>Bacteria</taxon>
        <taxon>Bacillati</taxon>
        <taxon>Bacillota</taxon>
        <taxon>Bacilli</taxon>
        <taxon>Bacillales</taxon>
        <taxon>Paenibacillaceae</taxon>
        <taxon>Paenibacillus</taxon>
    </lineage>
</organism>
<dbReference type="EMBL" id="BORS01000001">
    <property type="protein sequence ID" value="GIO40667.1"/>
    <property type="molecule type" value="Genomic_DNA"/>
</dbReference>
<sequence>MTIWKKISVLAAGLLVMSILTTGCTFTASQATLERQQSEPWWLVPALADEVYPQEVLKEVYPGVPIYP</sequence>
<dbReference type="AlphaFoldDB" id="A0A919XX43"/>
<name>A0A919XX43_9BACL</name>
<reference evidence="2" key="1">
    <citation type="submission" date="2021-03" db="EMBL/GenBank/DDBJ databases">
        <title>Antimicrobial resistance genes in bacteria isolated from Japanese honey, and their potential for conferring macrolide and lincosamide resistance in the American foulbrood pathogen Paenibacillus larvae.</title>
        <authorList>
            <person name="Okamoto M."/>
            <person name="Kumagai M."/>
            <person name="Kanamori H."/>
            <person name="Takamatsu D."/>
        </authorList>
    </citation>
    <scope>NUCLEOTIDE SEQUENCE</scope>
    <source>
        <strain evidence="2">J41TS4</strain>
    </source>
</reference>
<evidence type="ECO:0000313" key="3">
    <source>
        <dbReference type="Proteomes" id="UP000678895"/>
    </source>
</evidence>
<dbReference type="RefSeq" id="WP_301624505.1">
    <property type="nucleotide sequence ID" value="NZ_BORS01000001.1"/>
</dbReference>
<evidence type="ECO:0000313" key="2">
    <source>
        <dbReference type="EMBL" id="GIO40667.1"/>
    </source>
</evidence>
<proteinExistence type="predicted"/>
<dbReference type="Proteomes" id="UP000678895">
    <property type="component" value="Unassembled WGS sequence"/>
</dbReference>
<feature type="signal peptide" evidence="1">
    <location>
        <begin position="1"/>
        <end position="27"/>
    </location>
</feature>
<dbReference type="PROSITE" id="PS51257">
    <property type="entry name" value="PROKAR_LIPOPROTEIN"/>
    <property type="match status" value="1"/>
</dbReference>
<gene>
    <name evidence="2" type="ORF">J41TS4_04250</name>
</gene>
<protein>
    <submittedName>
        <fullName evidence="2">Uncharacterized protein</fullName>
    </submittedName>
</protein>
<feature type="chain" id="PRO_5038342288" evidence="1">
    <location>
        <begin position="28"/>
        <end position="68"/>
    </location>
</feature>
<keyword evidence="3" id="KW-1185">Reference proteome</keyword>
<comment type="caution">
    <text evidence="2">The sequence shown here is derived from an EMBL/GenBank/DDBJ whole genome shotgun (WGS) entry which is preliminary data.</text>
</comment>
<accession>A0A919XX43</accession>
<evidence type="ECO:0000256" key="1">
    <source>
        <dbReference type="SAM" id="SignalP"/>
    </source>
</evidence>